<organism evidence="2 3">
    <name type="scientific">Rhododendron simsii</name>
    <name type="common">Sims's rhododendron</name>
    <dbReference type="NCBI Taxonomy" id="118357"/>
    <lineage>
        <taxon>Eukaryota</taxon>
        <taxon>Viridiplantae</taxon>
        <taxon>Streptophyta</taxon>
        <taxon>Embryophyta</taxon>
        <taxon>Tracheophyta</taxon>
        <taxon>Spermatophyta</taxon>
        <taxon>Magnoliopsida</taxon>
        <taxon>eudicotyledons</taxon>
        <taxon>Gunneridae</taxon>
        <taxon>Pentapetalae</taxon>
        <taxon>asterids</taxon>
        <taxon>Ericales</taxon>
        <taxon>Ericaceae</taxon>
        <taxon>Ericoideae</taxon>
        <taxon>Rhodoreae</taxon>
        <taxon>Rhododendron</taxon>
    </lineage>
</organism>
<dbReference type="OrthoDB" id="912588at2759"/>
<gene>
    <name evidence="2" type="ORF">RHSIM_Rhsim09G0012600</name>
</gene>
<protein>
    <submittedName>
        <fullName evidence="2">Uncharacterized protein</fullName>
    </submittedName>
</protein>
<dbReference type="AlphaFoldDB" id="A0A834GKR5"/>
<accession>A0A834GKR5</accession>
<proteinExistence type="predicted"/>
<keyword evidence="1" id="KW-0732">Signal</keyword>
<feature type="signal peptide" evidence="1">
    <location>
        <begin position="1"/>
        <end position="22"/>
    </location>
</feature>
<keyword evidence="3" id="KW-1185">Reference proteome</keyword>
<evidence type="ECO:0000313" key="2">
    <source>
        <dbReference type="EMBL" id="KAF7132848.1"/>
    </source>
</evidence>
<dbReference type="EMBL" id="WJXA01000009">
    <property type="protein sequence ID" value="KAF7132848.1"/>
    <property type="molecule type" value="Genomic_DNA"/>
</dbReference>
<feature type="chain" id="PRO_5032646062" evidence="1">
    <location>
        <begin position="23"/>
        <end position="97"/>
    </location>
</feature>
<evidence type="ECO:0000256" key="1">
    <source>
        <dbReference type="SAM" id="SignalP"/>
    </source>
</evidence>
<name>A0A834GKR5_RHOSS</name>
<comment type="caution">
    <text evidence="2">The sequence shown here is derived from an EMBL/GenBank/DDBJ whole genome shotgun (WGS) entry which is preliminary data.</text>
</comment>
<sequence length="97" mass="10903">MAGKRGAIMVVMLCMMVVLVQAAQDGNGNGNERVNCMPECYFQCMQMRVFTWSECKHVCVHTCTKLVCDALMKLKGGARMERTEKAVEYGLSLTLFR</sequence>
<evidence type="ECO:0000313" key="3">
    <source>
        <dbReference type="Proteomes" id="UP000626092"/>
    </source>
</evidence>
<reference evidence="2" key="1">
    <citation type="submission" date="2019-11" db="EMBL/GenBank/DDBJ databases">
        <authorList>
            <person name="Liu Y."/>
            <person name="Hou J."/>
            <person name="Li T.-Q."/>
            <person name="Guan C.-H."/>
            <person name="Wu X."/>
            <person name="Wu H.-Z."/>
            <person name="Ling F."/>
            <person name="Zhang R."/>
            <person name="Shi X.-G."/>
            <person name="Ren J.-P."/>
            <person name="Chen E.-F."/>
            <person name="Sun J.-M."/>
        </authorList>
    </citation>
    <scope>NUCLEOTIDE SEQUENCE</scope>
    <source>
        <strain evidence="2">Adult_tree_wgs_1</strain>
        <tissue evidence="2">Leaves</tissue>
    </source>
</reference>
<dbReference type="Proteomes" id="UP000626092">
    <property type="component" value="Unassembled WGS sequence"/>
</dbReference>